<proteinExistence type="predicted"/>
<feature type="compositionally biased region" description="Pro residues" evidence="1">
    <location>
        <begin position="957"/>
        <end position="967"/>
    </location>
</feature>
<reference evidence="2 3" key="1">
    <citation type="submission" date="2023-02" db="EMBL/GenBank/DDBJ databases">
        <title>LHISI_Scaffold_Assembly.</title>
        <authorList>
            <person name="Stuart O.P."/>
            <person name="Cleave R."/>
            <person name="Magrath M.J.L."/>
            <person name="Mikheyev A.S."/>
        </authorList>
    </citation>
    <scope>NUCLEOTIDE SEQUENCE [LARGE SCALE GENOMIC DNA]</scope>
    <source>
        <strain evidence="2">Daus_M_001</strain>
        <tissue evidence="2">Leg muscle</tissue>
    </source>
</reference>
<sequence length="967" mass="108410">MHRVSLETSPTCPIGFKHGERACQSIRAISSVSRVLQEAGYYQPLGVQNLETTEHEVPRSLRGETGDPEKTHPTSDIVRHLRKSGVIPPGIEPGSHWWVASRLTARPPLASVKEHLCYGRSAPPMATRKTKTQIACPFVPEHTFVWTQVPLHGAVVAGTTWTHTHLYKSIRFPRNDEAGNIQRHIIFTRLACDIGCLRDAIIRASPSRPVIFRAPLKRNEKEFRLTLIPHLKFAVAGIVNVDSPLEVRGCRHREQPMASGVQPLQLGMNEQQNEQVSKAVISSVRPLKEVKACQGFDERIELMAISDRVLVRKKVKVHCVRGISRDGHHADKAVAVMSCRRQAATQTLLPSVILQGSLQRNAKSERIFSAQSKQQFFFFFYVAGDERQFQATFDDARRGRQGSLIGRCSTRRVATLYCEAGLRRRPDTAARSFKGAWLTTIRRLSVSQPSVDFFRPSAESDSQQSDLRRARKFPVLPPNNTNFLAHRQMREMKDGAEIFLYAGYKALAGNEELIGASKGVCLQEGNERRRRNIFVRWLLAGAERRVTPGTKRDLPTAGLLLFCSRSAYACVWTTGSMDLSPTAFPPPPPNGRIPPHVTHEADTVVALRLILVTASVFREQNARRSCDTRGKKFFHSTLLAQSFAPSVPKVLQPRRFPPTLHADTWCQKWKSDGGSLSTHHTKVRRKFSTLLYAIFKCLEFRVLRRRFDFCASGAEKPPLRRMAMIGNHPARTANYSRTCDKLASKRRETNHTPATSCTDGQLQARLGNVGHFHEGEVPRAIQMETHPTFRARGFDRSWLVAVRVRLAAASRGTSGVPPGRREALLPLLREPHVPACPGFTPPSTAGDETPPGYSPKEMFLTSLFQKKKSLHRCRKVLRGTRKRRHKLFRETAWRAIQKKSRRNDTRPSLLGSSLRTALNRPGAANITQQQSLPPPPSPFFDQSSPLPTLPLPARSGPVPPPFPLPRP</sequence>
<feature type="region of interest" description="Disordered" evidence="1">
    <location>
        <begin position="925"/>
        <end position="967"/>
    </location>
</feature>
<evidence type="ECO:0000256" key="1">
    <source>
        <dbReference type="SAM" id="MobiDB-lite"/>
    </source>
</evidence>
<keyword evidence="3" id="KW-1185">Reference proteome</keyword>
<dbReference type="Proteomes" id="UP001159363">
    <property type="component" value="Chromosome 10"/>
</dbReference>
<gene>
    <name evidence="2" type="ORF">PR048_026057</name>
</gene>
<organism evidence="2 3">
    <name type="scientific">Dryococelus australis</name>
    <dbReference type="NCBI Taxonomy" id="614101"/>
    <lineage>
        <taxon>Eukaryota</taxon>
        <taxon>Metazoa</taxon>
        <taxon>Ecdysozoa</taxon>
        <taxon>Arthropoda</taxon>
        <taxon>Hexapoda</taxon>
        <taxon>Insecta</taxon>
        <taxon>Pterygota</taxon>
        <taxon>Neoptera</taxon>
        <taxon>Polyneoptera</taxon>
        <taxon>Phasmatodea</taxon>
        <taxon>Verophasmatodea</taxon>
        <taxon>Anareolatae</taxon>
        <taxon>Phasmatidae</taxon>
        <taxon>Eurycanthinae</taxon>
        <taxon>Dryococelus</taxon>
    </lineage>
</organism>
<feature type="region of interest" description="Disordered" evidence="1">
    <location>
        <begin position="52"/>
        <end position="75"/>
    </location>
</feature>
<name>A0ABQ9GKB4_9NEOP</name>
<dbReference type="EMBL" id="JARBHB010000011">
    <property type="protein sequence ID" value="KAJ8872453.1"/>
    <property type="molecule type" value="Genomic_DNA"/>
</dbReference>
<evidence type="ECO:0000313" key="2">
    <source>
        <dbReference type="EMBL" id="KAJ8872453.1"/>
    </source>
</evidence>
<comment type="caution">
    <text evidence="2">The sequence shown here is derived from an EMBL/GenBank/DDBJ whole genome shotgun (WGS) entry which is preliminary data.</text>
</comment>
<evidence type="ECO:0000313" key="3">
    <source>
        <dbReference type="Proteomes" id="UP001159363"/>
    </source>
</evidence>
<protein>
    <submittedName>
        <fullName evidence="2">Uncharacterized protein</fullName>
    </submittedName>
</protein>
<accession>A0ABQ9GKB4</accession>